<proteinExistence type="predicted"/>
<evidence type="ECO:0000313" key="3">
    <source>
        <dbReference type="Proteomes" id="UP000595349"/>
    </source>
</evidence>
<sequence>MHVSAETIVAKIKQETASLERALGKGKSEGEIREHARLIRAFSELIEEGSGVASGKVDRPVAAAKGEETQAKPSAAVHRNREEHEVSGRGNLLEF</sequence>
<dbReference type="Proteomes" id="UP000595349">
    <property type="component" value="Chromosome"/>
</dbReference>
<name>A0A7T6ZEE1_9BACI</name>
<dbReference type="RefSeq" id="WP_200086490.1">
    <property type="nucleotide sequence ID" value="NZ_CP054706.1"/>
</dbReference>
<evidence type="ECO:0000313" key="2">
    <source>
        <dbReference type="EMBL" id="QQK81747.1"/>
    </source>
</evidence>
<organism evidence="2 3">
    <name type="scientific">Salicibibacter cibi</name>
    <dbReference type="NCBI Taxonomy" id="2743001"/>
    <lineage>
        <taxon>Bacteria</taxon>
        <taxon>Bacillati</taxon>
        <taxon>Bacillota</taxon>
        <taxon>Bacilli</taxon>
        <taxon>Bacillales</taxon>
        <taxon>Bacillaceae</taxon>
        <taxon>Salicibibacter</taxon>
    </lineage>
</organism>
<gene>
    <name evidence="2" type="ORF">HUG20_18720</name>
</gene>
<dbReference type="AlphaFoldDB" id="A0A7T6ZEE1"/>
<dbReference type="Pfam" id="PF17261">
    <property type="entry name" value="DUF5327"/>
    <property type="match status" value="1"/>
</dbReference>
<evidence type="ECO:0000256" key="1">
    <source>
        <dbReference type="SAM" id="MobiDB-lite"/>
    </source>
</evidence>
<reference evidence="2 3" key="1">
    <citation type="submission" date="2020-06" db="EMBL/GenBank/DDBJ databases">
        <title>Genomic analysis of Salicibibacter sp. NKC21-4.</title>
        <authorList>
            <person name="Oh Y.J."/>
        </authorList>
    </citation>
    <scope>NUCLEOTIDE SEQUENCE [LARGE SCALE GENOMIC DNA]</scope>
    <source>
        <strain evidence="2 3">NKC21-4</strain>
    </source>
</reference>
<accession>A0A7T6ZEE1</accession>
<keyword evidence="3" id="KW-1185">Reference proteome</keyword>
<feature type="region of interest" description="Disordered" evidence="1">
    <location>
        <begin position="65"/>
        <end position="95"/>
    </location>
</feature>
<protein>
    <submittedName>
        <fullName evidence="2">DUF5327 family protein</fullName>
    </submittedName>
</protein>
<dbReference type="EMBL" id="CP054706">
    <property type="protein sequence ID" value="QQK81747.1"/>
    <property type="molecule type" value="Genomic_DNA"/>
</dbReference>
<dbReference type="InterPro" id="IPR035218">
    <property type="entry name" value="DUF5327"/>
</dbReference>
<dbReference type="KEGG" id="scib:HUG20_18720"/>